<feature type="domain" description="Glycosyl transferase family 3 N-terminal" evidence="5">
    <location>
        <begin position="17"/>
        <end position="70"/>
    </location>
</feature>
<dbReference type="Pfam" id="PF00591">
    <property type="entry name" value="Glycos_transf_3"/>
    <property type="match status" value="1"/>
</dbReference>
<dbReference type="Gene3D" id="3.40.1030.10">
    <property type="entry name" value="Nucleoside phosphorylase/phosphoribosyltransferase catalytic domain"/>
    <property type="match status" value="1"/>
</dbReference>
<dbReference type="Pfam" id="PF02885">
    <property type="entry name" value="Glycos_trans_3N"/>
    <property type="match status" value="1"/>
</dbReference>
<keyword evidence="1" id="KW-0328">Glycosyltransferase</keyword>
<dbReference type="InterPro" id="IPR005940">
    <property type="entry name" value="Anthranilate_Pribosyl_Tfrase"/>
</dbReference>
<evidence type="ECO:0000256" key="2">
    <source>
        <dbReference type="ARBA" id="ARBA00022679"/>
    </source>
</evidence>
<evidence type="ECO:0000313" key="6">
    <source>
        <dbReference type="EMBL" id="MCC4308974.1"/>
    </source>
</evidence>
<dbReference type="Proteomes" id="UP001108027">
    <property type="component" value="Unassembled WGS sequence"/>
</dbReference>
<comment type="caution">
    <text evidence="6">The sequence shown here is derived from an EMBL/GenBank/DDBJ whole genome shotgun (WGS) entry which is preliminary data.</text>
</comment>
<evidence type="ECO:0000259" key="4">
    <source>
        <dbReference type="Pfam" id="PF00591"/>
    </source>
</evidence>
<keyword evidence="3" id="KW-0028">Amino-acid biosynthesis</keyword>
<sequence>MTEHAFAPYVRTLGRGKRARRSLTREEAAEAMGLILNGRATDAQVGAFLMLLRVKEETPEELAGFLDACRPRCAERLAALPPVDVDWPGYAGKKKHHPWYLAAARLLAGHGVRILLHGGPAHTPHRRYSDDMLAELGFALPGSVAEAGAQLERDGLTYLGLDHFCAPLADLLMLRFELGLRSPINTLARSLNPAGAPLSMQSVFHPAYLELHLGAARLCGDRHLLLFKGEGGEPEIRPDARTALTGLRHGEPAEAVLDAALPRQAPPGEVSPTHVRAVWRGETGDDYGVAAIRGTVATVLWGLEKVASLEEGLKVADALWEARDRQAF</sequence>
<organism evidence="6 7">
    <name type="scientific">Alloalcanivorax marinus</name>
    <dbReference type="NCBI Taxonomy" id="1177169"/>
    <lineage>
        <taxon>Bacteria</taxon>
        <taxon>Pseudomonadati</taxon>
        <taxon>Pseudomonadota</taxon>
        <taxon>Gammaproteobacteria</taxon>
        <taxon>Oceanospirillales</taxon>
        <taxon>Alcanivoracaceae</taxon>
        <taxon>Alloalcanivorax</taxon>
    </lineage>
</organism>
<evidence type="ECO:0000256" key="1">
    <source>
        <dbReference type="ARBA" id="ARBA00022676"/>
    </source>
</evidence>
<dbReference type="InterPro" id="IPR036320">
    <property type="entry name" value="Glycosyl_Trfase_fam3_N_dom_sf"/>
</dbReference>
<dbReference type="GO" id="GO:0004048">
    <property type="term" value="F:anthranilate phosphoribosyltransferase activity"/>
    <property type="evidence" value="ECO:0007669"/>
    <property type="project" value="InterPro"/>
</dbReference>
<evidence type="ECO:0000313" key="7">
    <source>
        <dbReference type="Proteomes" id="UP001108027"/>
    </source>
</evidence>
<dbReference type="InterPro" id="IPR035902">
    <property type="entry name" value="Nuc_phospho_transferase"/>
</dbReference>
<keyword evidence="3" id="KW-0057">Aromatic amino acid biosynthesis</keyword>
<dbReference type="RefSeq" id="WP_228233953.1">
    <property type="nucleotide sequence ID" value="NZ_JAJGNA010000011.1"/>
</dbReference>
<dbReference type="PANTHER" id="PTHR43285">
    <property type="entry name" value="ANTHRANILATE PHOSPHORIBOSYLTRANSFERASE"/>
    <property type="match status" value="1"/>
</dbReference>
<dbReference type="SUPFAM" id="SSF52418">
    <property type="entry name" value="Nucleoside phosphorylase/phosphoribosyltransferase catalytic domain"/>
    <property type="match status" value="1"/>
</dbReference>
<dbReference type="InterPro" id="IPR000312">
    <property type="entry name" value="Glycosyl_Trfase_fam3"/>
</dbReference>
<evidence type="ECO:0000259" key="5">
    <source>
        <dbReference type="Pfam" id="PF02885"/>
    </source>
</evidence>
<keyword evidence="3" id="KW-0822">Tryptophan biosynthesis</keyword>
<proteinExistence type="predicted"/>
<dbReference type="GO" id="GO:0005829">
    <property type="term" value="C:cytosol"/>
    <property type="evidence" value="ECO:0007669"/>
    <property type="project" value="TreeGrafter"/>
</dbReference>
<reference evidence="6" key="1">
    <citation type="submission" date="2021-10" db="EMBL/GenBank/DDBJ databases">
        <title>The diversity and Nitrogen Metabolism of Culturable Nitrate-Utilizing Bacteria Within the Oxygen Minimum Zone of the Changjiang (Yangtze River)Estuary.</title>
        <authorList>
            <person name="Zhang D."/>
            <person name="Zheng J."/>
            <person name="Liu S."/>
            <person name="He W."/>
        </authorList>
    </citation>
    <scope>NUCLEOTIDE SEQUENCE</scope>
    <source>
        <strain evidence="6">FXH-223</strain>
    </source>
</reference>
<dbReference type="InterPro" id="IPR017459">
    <property type="entry name" value="Glycosyl_Trfase_fam3_N_dom"/>
</dbReference>
<feature type="domain" description="Glycosyl transferase family 3" evidence="4">
    <location>
        <begin position="102"/>
        <end position="317"/>
    </location>
</feature>
<dbReference type="GO" id="GO:0000162">
    <property type="term" value="P:L-tryptophan biosynthetic process"/>
    <property type="evidence" value="ECO:0007669"/>
    <property type="project" value="UniProtKB-KW"/>
</dbReference>
<name>A0A9Q3UPA0_9GAMM</name>
<dbReference type="Gene3D" id="1.20.970.10">
    <property type="entry name" value="Transferase, Pyrimidine Nucleoside Phosphorylase, Chain C"/>
    <property type="match status" value="1"/>
</dbReference>
<accession>A0A9Q3UPA0</accession>
<keyword evidence="7" id="KW-1185">Reference proteome</keyword>
<dbReference type="NCBIfam" id="NF006564">
    <property type="entry name" value="PRK09071.1"/>
    <property type="match status" value="1"/>
</dbReference>
<keyword evidence="2 6" id="KW-0808">Transferase</keyword>
<dbReference type="EMBL" id="JAJGNA010000011">
    <property type="protein sequence ID" value="MCC4308974.1"/>
    <property type="molecule type" value="Genomic_DNA"/>
</dbReference>
<evidence type="ECO:0000256" key="3">
    <source>
        <dbReference type="ARBA" id="ARBA00022822"/>
    </source>
</evidence>
<dbReference type="PANTHER" id="PTHR43285:SF2">
    <property type="entry name" value="ANTHRANILATE PHOSPHORIBOSYLTRANSFERASE"/>
    <property type="match status" value="1"/>
</dbReference>
<dbReference type="AlphaFoldDB" id="A0A9Q3UPA0"/>
<dbReference type="SUPFAM" id="SSF47648">
    <property type="entry name" value="Nucleoside phosphorylase/phosphoribosyltransferase N-terminal domain"/>
    <property type="match status" value="1"/>
</dbReference>
<gene>
    <name evidence="6" type="ORF">LL252_10370</name>
</gene>
<protein>
    <submittedName>
        <fullName evidence="6">Glycosyl transferase family protein</fullName>
    </submittedName>
</protein>